<evidence type="ECO:0000313" key="1">
    <source>
        <dbReference type="EMBL" id="EGO21419.1"/>
    </source>
</evidence>
<accession>F8P7K8</accession>
<sequence length="75" mass="8390">MFLSSSSFFFVFPHLLKRKKAQGKGKGAKTRANGDQPLDLTFHIPVCSACPHGRLCHLPFLLTADGWDDLEDLLF</sequence>
<dbReference type="RefSeq" id="XP_007322376.1">
    <property type="nucleotide sequence ID" value="XM_007322314.1"/>
</dbReference>
<protein>
    <submittedName>
        <fullName evidence="1">Uncharacterized protein</fullName>
    </submittedName>
</protein>
<dbReference type="HOGENOM" id="CLU_2672637_0_0_1"/>
<organism>
    <name type="scientific">Serpula lacrymans var. lacrymans (strain S7.9)</name>
    <name type="common">Dry rot fungus</name>
    <dbReference type="NCBI Taxonomy" id="578457"/>
    <lineage>
        <taxon>Eukaryota</taxon>
        <taxon>Fungi</taxon>
        <taxon>Dikarya</taxon>
        <taxon>Basidiomycota</taxon>
        <taxon>Agaricomycotina</taxon>
        <taxon>Agaricomycetes</taxon>
        <taxon>Agaricomycetidae</taxon>
        <taxon>Boletales</taxon>
        <taxon>Coniophorineae</taxon>
        <taxon>Serpulaceae</taxon>
        <taxon>Serpula</taxon>
    </lineage>
</organism>
<proteinExistence type="predicted"/>
<reference evidence="1" key="1">
    <citation type="submission" date="2011-04" db="EMBL/GenBank/DDBJ databases">
        <title>Evolution of plant cell wall degrading machinery underlies the functional diversity of forest fungi.</title>
        <authorList>
            <consortium name="US DOE Joint Genome Institute (JGI-PGF)"/>
            <person name="Eastwood D.C."/>
            <person name="Floudas D."/>
            <person name="Binder M."/>
            <person name="Majcherczyk A."/>
            <person name="Schneider P."/>
            <person name="Aerts A."/>
            <person name="Asiegbu F.O."/>
            <person name="Baker S.E."/>
            <person name="Barry K."/>
            <person name="Bendiksby M."/>
            <person name="Blumentritt M."/>
            <person name="Coutinho P.M."/>
            <person name="Cullen D."/>
            <person name="Cullen D."/>
            <person name="Gathman A."/>
            <person name="Goodell B."/>
            <person name="Henrissat B."/>
            <person name="Ihrmark K."/>
            <person name="Kauserud H."/>
            <person name="Kohler A."/>
            <person name="LaButti K."/>
            <person name="Lapidus A."/>
            <person name="Lavin J.L."/>
            <person name="Lee Y.-H."/>
            <person name="Lindquist E."/>
            <person name="Lilly W."/>
            <person name="Lucas S."/>
            <person name="Morin E."/>
            <person name="Murat C."/>
            <person name="Oguiza J.A."/>
            <person name="Park J."/>
            <person name="Pisabarro A.G."/>
            <person name="Riley R."/>
            <person name="Rosling A."/>
            <person name="Salamov A."/>
            <person name="Schmidt O."/>
            <person name="Schmutz J."/>
            <person name="Skrede I."/>
            <person name="Stenlid J."/>
            <person name="Wiebenga A."/>
            <person name="Xie X."/>
            <person name="Kues U."/>
            <person name="Hibbett D.S."/>
            <person name="Hoffmeister D."/>
            <person name="Hogberg N."/>
            <person name="Martin F."/>
            <person name="Grigoriev I.V."/>
            <person name="Watkinson S.C."/>
        </authorList>
    </citation>
    <scope>NUCLEOTIDE SEQUENCE</scope>
    <source>
        <strain evidence="1">S7.9</strain>
    </source>
</reference>
<dbReference type="EMBL" id="GL945439">
    <property type="protein sequence ID" value="EGO21419.1"/>
    <property type="molecule type" value="Genomic_DNA"/>
</dbReference>
<dbReference type="KEGG" id="sla:SERLADRAFT_476592"/>
<dbReference type="Proteomes" id="UP000008064">
    <property type="component" value="Unassembled WGS sequence"/>
</dbReference>
<gene>
    <name evidence="1" type="ORF">SERLADRAFT_476592</name>
</gene>
<dbReference type="GeneID" id="18820835"/>
<dbReference type="AlphaFoldDB" id="F8P7K8"/>
<name>F8P7K8_SERL9</name>